<name>A0ACC1L577_9FUNG</name>
<proteinExistence type="predicted"/>
<organism evidence="1 2">
    <name type="scientific">Coemansia furcata</name>
    <dbReference type="NCBI Taxonomy" id="417177"/>
    <lineage>
        <taxon>Eukaryota</taxon>
        <taxon>Fungi</taxon>
        <taxon>Fungi incertae sedis</taxon>
        <taxon>Zoopagomycota</taxon>
        <taxon>Kickxellomycotina</taxon>
        <taxon>Kickxellomycetes</taxon>
        <taxon>Kickxellales</taxon>
        <taxon>Kickxellaceae</taxon>
        <taxon>Coemansia</taxon>
    </lineage>
</organism>
<feature type="non-terminal residue" evidence="1">
    <location>
        <position position="475"/>
    </location>
</feature>
<accession>A0ACC1L577</accession>
<keyword evidence="2" id="KW-1185">Reference proteome</keyword>
<protein>
    <submittedName>
        <fullName evidence="1">Uncharacterized protein</fullName>
    </submittedName>
</protein>
<evidence type="ECO:0000313" key="1">
    <source>
        <dbReference type="EMBL" id="KAJ2801625.1"/>
    </source>
</evidence>
<dbReference type="Proteomes" id="UP001140096">
    <property type="component" value="Unassembled WGS sequence"/>
</dbReference>
<sequence length="475" mass="54760">MLQAAEGPPLPLPGTPAATDPEPTSDPKHYKVPDEYKIVNPDNEAELKKKFPDMDYICGQPPERCSSANYTFEKEDKKVFRMALSKLVREEEEWMLRELRHYVKSLTFLSYEATRAMLLHLHICFEKGPDAPLPKIDHRYVSQFFRALRDQNCSGQDVENVVTSEHVEASNSSSSAPGNDGGDTPADTRKFGDIDKDVKETLKLYKGTYNESGYNGFGRRYETMSTFINYIVIDYLGDLKTHVEKNTFVVLKRFIVYDLTKNNIDYVAKQRQQRTKKDGHTRSNGGGRQTKQHKLARRERRRQYVAAGNVPRSQAVERANGVLAKINNAKTDKCRNDDWAKYGTAVTAAKSIEQRLRLIYDLNTKLHAAEKSTVMLIPLYSASAKYITVDTMGLYDILLECERHSDNSRCKKGCERCKDRAPFKRSDTNAIRFRWNRMEHWLEFFKIPEKFLVTKTERLTENKAYFNTMIMTDGY</sequence>
<evidence type="ECO:0000313" key="2">
    <source>
        <dbReference type="Proteomes" id="UP001140096"/>
    </source>
</evidence>
<reference evidence="1" key="1">
    <citation type="submission" date="2022-07" db="EMBL/GenBank/DDBJ databases">
        <title>Phylogenomic reconstructions and comparative analyses of Kickxellomycotina fungi.</title>
        <authorList>
            <person name="Reynolds N.K."/>
            <person name="Stajich J.E."/>
            <person name="Barry K."/>
            <person name="Grigoriev I.V."/>
            <person name="Crous P."/>
            <person name="Smith M.E."/>
        </authorList>
    </citation>
    <scope>NUCLEOTIDE SEQUENCE</scope>
    <source>
        <strain evidence="1">CBS 102833</strain>
    </source>
</reference>
<comment type="caution">
    <text evidence="1">The sequence shown here is derived from an EMBL/GenBank/DDBJ whole genome shotgun (WGS) entry which is preliminary data.</text>
</comment>
<gene>
    <name evidence="1" type="ORF">H4S07_004885</name>
</gene>
<dbReference type="EMBL" id="JANBUP010002151">
    <property type="protein sequence ID" value="KAJ2801625.1"/>
    <property type="molecule type" value="Genomic_DNA"/>
</dbReference>